<keyword evidence="2" id="KW-0732">Signal</keyword>
<evidence type="ECO:0000256" key="1">
    <source>
        <dbReference type="SAM" id="MobiDB-lite"/>
    </source>
</evidence>
<feature type="signal peptide" evidence="2">
    <location>
        <begin position="1"/>
        <end position="25"/>
    </location>
</feature>
<accession>A0A9K3KIJ9</accession>
<dbReference type="AlphaFoldDB" id="A0A9K3KIJ9"/>
<dbReference type="EMBL" id="JAGRRH010000023">
    <property type="protein sequence ID" value="KAG7343891.1"/>
    <property type="molecule type" value="Genomic_DNA"/>
</dbReference>
<evidence type="ECO:0000313" key="3">
    <source>
        <dbReference type="EMBL" id="KAG7343891.1"/>
    </source>
</evidence>
<gene>
    <name evidence="3" type="ORF">IV203_021899</name>
</gene>
<feature type="chain" id="PRO_5039953164" evidence="2">
    <location>
        <begin position="26"/>
        <end position="135"/>
    </location>
</feature>
<keyword evidence="4" id="KW-1185">Reference proteome</keyword>
<evidence type="ECO:0000256" key="2">
    <source>
        <dbReference type="SAM" id="SignalP"/>
    </source>
</evidence>
<evidence type="ECO:0000313" key="4">
    <source>
        <dbReference type="Proteomes" id="UP000693970"/>
    </source>
</evidence>
<name>A0A9K3KIJ9_9STRA</name>
<protein>
    <submittedName>
        <fullName evidence="3">Uncharacterized protein</fullName>
    </submittedName>
</protein>
<reference evidence="3" key="1">
    <citation type="journal article" date="2021" name="Sci. Rep.">
        <title>Diploid genomic architecture of Nitzschia inconspicua, an elite biomass production diatom.</title>
        <authorList>
            <person name="Oliver A."/>
            <person name="Podell S."/>
            <person name="Pinowska A."/>
            <person name="Traller J.C."/>
            <person name="Smith S.R."/>
            <person name="McClure R."/>
            <person name="Beliaev A."/>
            <person name="Bohutskyi P."/>
            <person name="Hill E.A."/>
            <person name="Rabines A."/>
            <person name="Zheng H."/>
            <person name="Allen L.Z."/>
            <person name="Kuo A."/>
            <person name="Grigoriev I.V."/>
            <person name="Allen A.E."/>
            <person name="Hazlebeck D."/>
            <person name="Allen E.E."/>
        </authorList>
    </citation>
    <scope>NUCLEOTIDE SEQUENCE</scope>
    <source>
        <strain evidence="3">Hildebrandi</strain>
    </source>
</reference>
<organism evidence="3 4">
    <name type="scientific">Nitzschia inconspicua</name>
    <dbReference type="NCBI Taxonomy" id="303405"/>
    <lineage>
        <taxon>Eukaryota</taxon>
        <taxon>Sar</taxon>
        <taxon>Stramenopiles</taxon>
        <taxon>Ochrophyta</taxon>
        <taxon>Bacillariophyta</taxon>
        <taxon>Bacillariophyceae</taxon>
        <taxon>Bacillariophycidae</taxon>
        <taxon>Bacillariales</taxon>
        <taxon>Bacillariaceae</taxon>
        <taxon>Nitzschia</taxon>
    </lineage>
</organism>
<feature type="region of interest" description="Disordered" evidence="1">
    <location>
        <begin position="111"/>
        <end position="135"/>
    </location>
</feature>
<reference evidence="3" key="2">
    <citation type="submission" date="2021-04" db="EMBL/GenBank/DDBJ databases">
        <authorList>
            <person name="Podell S."/>
        </authorList>
    </citation>
    <scope>NUCLEOTIDE SEQUENCE</scope>
    <source>
        <strain evidence="3">Hildebrandi</strain>
    </source>
</reference>
<sequence length="135" mass="15109">MIAAMIKILFVVATLLFITVPPSDAGKRWRVAASYPGTYEKKDPLHSVPDDGQSKMQKHMARMKDVFDFRKGQSDNPAVVKVKAQVKGATIPTRKKEKVIPKRKVPFVKQRQNNCPPEKQAKRGTAYNGEGFLKG</sequence>
<comment type="caution">
    <text evidence="3">The sequence shown here is derived from an EMBL/GenBank/DDBJ whole genome shotgun (WGS) entry which is preliminary data.</text>
</comment>
<dbReference type="Proteomes" id="UP000693970">
    <property type="component" value="Unassembled WGS sequence"/>
</dbReference>
<proteinExistence type="predicted"/>